<comment type="cofactor">
    <cofactor evidence="1">
        <name>FAD</name>
        <dbReference type="ChEBI" id="CHEBI:57692"/>
    </cofactor>
</comment>
<dbReference type="Gene3D" id="3.50.50.60">
    <property type="entry name" value="FAD/NAD(P)-binding domain"/>
    <property type="match status" value="1"/>
</dbReference>
<proteinExistence type="inferred from homology"/>
<keyword evidence="4" id="KW-0560">Oxidoreductase</keyword>
<name>A0A837DC03_9PSEU</name>
<protein>
    <submittedName>
        <fullName evidence="6">Oxidoreductase</fullName>
    </submittedName>
</protein>
<evidence type="ECO:0000256" key="2">
    <source>
        <dbReference type="ARBA" id="ARBA00009410"/>
    </source>
</evidence>
<evidence type="ECO:0000313" key="6">
    <source>
        <dbReference type="EMBL" id="KHF45429.1"/>
    </source>
</evidence>
<dbReference type="Gene3D" id="3.30.9.10">
    <property type="entry name" value="D-Amino Acid Oxidase, subunit A, domain 2"/>
    <property type="match status" value="1"/>
</dbReference>
<evidence type="ECO:0000256" key="4">
    <source>
        <dbReference type="ARBA" id="ARBA00023002"/>
    </source>
</evidence>
<dbReference type="GO" id="GO:0005737">
    <property type="term" value="C:cytoplasm"/>
    <property type="evidence" value="ECO:0007669"/>
    <property type="project" value="TreeGrafter"/>
</dbReference>
<comment type="caution">
    <text evidence="6">The sequence shown here is derived from an EMBL/GenBank/DDBJ whole genome shotgun (WGS) entry which is preliminary data.</text>
</comment>
<feature type="domain" description="FAD dependent oxidoreductase" evidence="5">
    <location>
        <begin position="8"/>
        <end position="355"/>
    </location>
</feature>
<dbReference type="PANTHER" id="PTHR13847">
    <property type="entry name" value="SARCOSINE DEHYDROGENASE-RELATED"/>
    <property type="match status" value="1"/>
</dbReference>
<dbReference type="PROSITE" id="PS51257">
    <property type="entry name" value="PROKAR_LIPOPROTEIN"/>
    <property type="match status" value="1"/>
</dbReference>
<dbReference type="Proteomes" id="UP000030848">
    <property type="component" value="Unassembled WGS sequence"/>
</dbReference>
<dbReference type="SUPFAM" id="SSF51905">
    <property type="entry name" value="FAD/NAD(P)-binding domain"/>
    <property type="match status" value="1"/>
</dbReference>
<dbReference type="InterPro" id="IPR006076">
    <property type="entry name" value="FAD-dep_OxRdtase"/>
</dbReference>
<dbReference type="AlphaFoldDB" id="A0A837DC03"/>
<evidence type="ECO:0000256" key="1">
    <source>
        <dbReference type="ARBA" id="ARBA00001974"/>
    </source>
</evidence>
<evidence type="ECO:0000256" key="3">
    <source>
        <dbReference type="ARBA" id="ARBA00022630"/>
    </source>
</evidence>
<evidence type="ECO:0000313" key="7">
    <source>
        <dbReference type="Proteomes" id="UP000030848"/>
    </source>
</evidence>
<dbReference type="SUPFAM" id="SSF54373">
    <property type="entry name" value="FAD-linked reductases, C-terminal domain"/>
    <property type="match status" value="1"/>
</dbReference>
<keyword evidence="3" id="KW-0285">Flavoprotein</keyword>
<dbReference type="InterPro" id="IPR036188">
    <property type="entry name" value="FAD/NAD-bd_sf"/>
</dbReference>
<accession>A0A837DC03</accession>
<comment type="similarity">
    <text evidence="2">Belongs to the DadA oxidoreductase family.</text>
</comment>
<dbReference type="GO" id="GO:0016491">
    <property type="term" value="F:oxidoreductase activity"/>
    <property type="evidence" value="ECO:0007669"/>
    <property type="project" value="UniProtKB-KW"/>
</dbReference>
<gene>
    <name evidence="6" type="ORF">MINT15_06460</name>
</gene>
<dbReference type="Pfam" id="PF01266">
    <property type="entry name" value="DAO"/>
    <property type="match status" value="1"/>
</dbReference>
<sequence>MTRLAGMRVIVVGSGIGGAACAFHLARRGVDTVVVDAATVGTATSAGAGIISPWTSHRDNDAELALAAEAGAYYRTLVADLVEDGVTDTSFEVVGGMVVSADEAELADRHEQLRARAARWPELGTISLLDPTQARGLFPALAEGLGAVHFSGAGRVDGRAMQAALLHAAERHGTRTVIGHARLVTTGDRVRGVAVDGEHIDADAVVVAAGAWSPSVLAPLGVSLPVEPQRGQISHFTLPGVDTSAWPVVLPMTGHYLLAFPGSHVVAGATRESGTGFDHRVTAEGQREVLEHALRVAPGLGTATLAETRVGFRPATPDGFPVIGALDGHPEVVLATGFGPAGLTIAPYAGRLVSQVVLGEEPDTPLDLVTPRRFTSG</sequence>
<reference evidence="6 7" key="1">
    <citation type="submission" date="2014-10" db="EMBL/GenBank/DDBJ databases">
        <title>Genome sequence of Micropolyspora internatus JCM3315.</title>
        <authorList>
            <person name="Shin S.-K."/>
            <person name="Yi H."/>
        </authorList>
    </citation>
    <scope>NUCLEOTIDE SEQUENCE [LARGE SCALE GENOMIC DNA]</scope>
    <source>
        <strain evidence="6 7">JCM 3315</strain>
    </source>
</reference>
<dbReference type="PANTHER" id="PTHR13847:SF286">
    <property type="entry name" value="D-AMINO ACID DEHYDROGENASE"/>
    <property type="match status" value="1"/>
</dbReference>
<dbReference type="EMBL" id="JRZE01000002">
    <property type="protein sequence ID" value="KHF45429.1"/>
    <property type="molecule type" value="Genomic_DNA"/>
</dbReference>
<evidence type="ECO:0000259" key="5">
    <source>
        <dbReference type="Pfam" id="PF01266"/>
    </source>
</evidence>
<organism evidence="6 7">
    <name type="scientific">Saccharomonospora viridis</name>
    <dbReference type="NCBI Taxonomy" id="1852"/>
    <lineage>
        <taxon>Bacteria</taxon>
        <taxon>Bacillati</taxon>
        <taxon>Actinomycetota</taxon>
        <taxon>Actinomycetes</taxon>
        <taxon>Pseudonocardiales</taxon>
        <taxon>Pseudonocardiaceae</taxon>
        <taxon>Saccharomonospora</taxon>
    </lineage>
</organism>